<organism evidence="2 3">
    <name type="scientific">Serratia phage PS2</name>
    <dbReference type="NCBI Taxonomy" id="1481112"/>
    <lineage>
        <taxon>Viruses</taxon>
        <taxon>Duplodnaviria</taxon>
        <taxon>Heunggongvirae</taxon>
        <taxon>Uroviricota</taxon>
        <taxon>Caudoviricetes</taxon>
        <taxon>Muldoonvirus</taxon>
        <taxon>Muldoonvirus PS2</taxon>
    </lineage>
</organism>
<dbReference type="RefSeq" id="YP_009030269.1">
    <property type="nucleotide sequence ID" value="NC_024121.1"/>
</dbReference>
<reference evidence="2 3" key="1">
    <citation type="submission" date="2014-01" db="EMBL/GenBank/DDBJ databases">
        <authorList>
            <person name="Zhang G."/>
            <person name="Jin J."/>
            <person name="Li Z.J."/>
            <person name="Wang S.W."/>
            <person name="Chen S.J."/>
            <person name="Wang S.M."/>
            <person name="Wang X.T."/>
            <person name="Li Y.H."/>
            <person name="Wang J."/>
            <person name="Yang C.K."/>
            <person name="Wang L."/>
        </authorList>
    </citation>
    <scope>NUCLEOTIDE SEQUENCE [LARGE SCALE GENOMIC DNA]</scope>
</reference>
<accession>A0A023W6K0</accession>
<dbReference type="InterPro" id="IPR020818">
    <property type="entry name" value="Chaperonin_GroES"/>
</dbReference>
<evidence type="ECO:0000256" key="1">
    <source>
        <dbReference type="ARBA" id="ARBA00023186"/>
    </source>
</evidence>
<dbReference type="GeneID" id="19485097"/>
<name>A0A023W6K0_9CAUD</name>
<dbReference type="CDD" id="cd00320">
    <property type="entry name" value="cpn10"/>
    <property type="match status" value="1"/>
</dbReference>
<proteinExistence type="predicted"/>
<dbReference type="InterPro" id="IPR011032">
    <property type="entry name" value="GroES-like_sf"/>
</dbReference>
<dbReference type="Proteomes" id="UP000024445">
    <property type="component" value="Segment"/>
</dbReference>
<dbReference type="KEGG" id="vg:19485097"/>
<dbReference type="InterPro" id="IPR037124">
    <property type="entry name" value="Chaperonin_GroES_sf"/>
</dbReference>
<sequence length="108" mass="11462">MLPIKALGEHVILVTKAASAGTEEVSASGIILGKRDTPELPQMCTVFAVGPEVPEDFGLEVGDQVPMPTGGVARNVMHPSVALGMTQPKDHDDKYCTVHYKGIACVYK</sequence>
<dbReference type="GO" id="GO:0044183">
    <property type="term" value="F:protein folding chaperone"/>
    <property type="evidence" value="ECO:0007669"/>
    <property type="project" value="InterPro"/>
</dbReference>
<dbReference type="EMBL" id="KJ025957">
    <property type="protein sequence ID" value="AHY25461.1"/>
    <property type="molecule type" value="Genomic_DNA"/>
</dbReference>
<dbReference type="Gene3D" id="2.30.33.40">
    <property type="entry name" value="GroES chaperonin"/>
    <property type="match status" value="1"/>
</dbReference>
<protein>
    <submittedName>
        <fullName evidence="2">Head assembly cochaperone with GroEL</fullName>
    </submittedName>
</protein>
<evidence type="ECO:0000313" key="2">
    <source>
        <dbReference type="EMBL" id="AHY25461.1"/>
    </source>
</evidence>
<dbReference type="GO" id="GO:0005524">
    <property type="term" value="F:ATP binding"/>
    <property type="evidence" value="ECO:0007669"/>
    <property type="project" value="InterPro"/>
</dbReference>
<keyword evidence="3" id="KW-1185">Reference proteome</keyword>
<keyword evidence="1" id="KW-0143">Chaperone</keyword>
<dbReference type="Pfam" id="PF00166">
    <property type="entry name" value="Cpn10"/>
    <property type="match status" value="1"/>
</dbReference>
<dbReference type="OrthoDB" id="19822at10239"/>
<gene>
    <name evidence="2" type="ORF">PS2_222</name>
</gene>
<evidence type="ECO:0000313" key="3">
    <source>
        <dbReference type="Proteomes" id="UP000024445"/>
    </source>
</evidence>
<dbReference type="SUPFAM" id="SSF50129">
    <property type="entry name" value="GroES-like"/>
    <property type="match status" value="1"/>
</dbReference>